<organism evidence="1 2">
    <name type="scientific">Trichogramma brassicae</name>
    <dbReference type="NCBI Taxonomy" id="86971"/>
    <lineage>
        <taxon>Eukaryota</taxon>
        <taxon>Metazoa</taxon>
        <taxon>Ecdysozoa</taxon>
        <taxon>Arthropoda</taxon>
        <taxon>Hexapoda</taxon>
        <taxon>Insecta</taxon>
        <taxon>Pterygota</taxon>
        <taxon>Neoptera</taxon>
        <taxon>Endopterygota</taxon>
        <taxon>Hymenoptera</taxon>
        <taxon>Apocrita</taxon>
        <taxon>Proctotrupomorpha</taxon>
        <taxon>Chalcidoidea</taxon>
        <taxon>Trichogrammatidae</taxon>
        <taxon>Trichogramma</taxon>
    </lineage>
</organism>
<gene>
    <name evidence="1" type="ORF">TBRA_LOCUS4568</name>
</gene>
<name>A0A6H5IBK9_9HYME</name>
<dbReference type="AlphaFoldDB" id="A0A6H5IBK9"/>
<dbReference type="OrthoDB" id="431817at2759"/>
<evidence type="ECO:0000313" key="1">
    <source>
        <dbReference type="EMBL" id="CAB0032638.1"/>
    </source>
</evidence>
<dbReference type="EMBL" id="CADCXV010000685">
    <property type="protein sequence ID" value="CAB0032638.1"/>
    <property type="molecule type" value="Genomic_DNA"/>
</dbReference>
<evidence type="ECO:0000313" key="2">
    <source>
        <dbReference type="Proteomes" id="UP000479190"/>
    </source>
</evidence>
<dbReference type="Proteomes" id="UP000479190">
    <property type="component" value="Unassembled WGS sequence"/>
</dbReference>
<evidence type="ECO:0008006" key="3">
    <source>
        <dbReference type="Google" id="ProtNLM"/>
    </source>
</evidence>
<protein>
    <recommendedName>
        <fullName evidence="3">MADF domain-containing protein</fullName>
    </recommendedName>
</protein>
<reference evidence="1 2" key="1">
    <citation type="submission" date="2020-02" db="EMBL/GenBank/DDBJ databases">
        <authorList>
            <person name="Ferguson B K."/>
        </authorList>
    </citation>
    <scope>NUCLEOTIDE SEQUENCE [LARGE SCALE GENOMIC DNA]</scope>
</reference>
<sequence>MFVKHLSNIIKTSIKQSRHHDIAIEKIATYQRVRQLLRARRTLHALSKCTQKKELTNGSDRKICSAFRWCGQIFRNFPFSPMSFVIYRSRAAEQRVKCMIFIFFRYREKAKYRMILYIMFNKNLINIWKSISNYCLKNTLISFDTYNKLYIILHFEEISSLQFNMNRLENVTWVERAVARLVHDRPFFYNQHAKGYGHIPTKEAAWKEIREELLLQQVEGDVLHNFFGPLSYCWYNLFNHHFFQENSETVLEQFLTQNKENLKYWQIIKINLAIFHAVCVSLKRLFRAKSTISALKKHTNKKHDQDKSSNCETWRNSFDSQEDLIAHKNKFDGHVDNHISSLVDDLCAKNQPMYTLLCSHPLLRILADKIKTIAGSGNIVAQELAAAAAIHTAYTSSSREKFYRSFRVDVDHI</sequence>
<keyword evidence="2" id="KW-1185">Reference proteome</keyword>
<accession>A0A6H5IBK9</accession>
<proteinExistence type="predicted"/>